<dbReference type="Proteomes" id="UP000308133">
    <property type="component" value="Unassembled WGS sequence"/>
</dbReference>
<sequence>MQTSISGWLKKAVTPKESLDKPSESRCPAEPQRDALPTPPPERHFQDHTEKLSLKPSDLLKAGTNYNANGDKVVKSHPNISFSYLNKDHISQFKRINSLLLQIPYGKPFYDEILNDPVTASISLVALWHDEPPSKESKQSNPGKVVGGIRCRILTPASSGIERAISSSFPKSYAAGSTHRATPQGEKILYISALTLLSPYRGLGIAAELLTRIEQVASERYGVVAVGAHAWDANEEGLKWYRARGFREVGREESYYRRLDPQGAVVLRREINSNG</sequence>
<dbReference type="AlphaFoldDB" id="A0A4V6DTB6"/>
<keyword evidence="1 5" id="KW-0808">Transferase</keyword>
<evidence type="ECO:0000313" key="6">
    <source>
        <dbReference type="Proteomes" id="UP000308133"/>
    </source>
</evidence>
<comment type="caution">
    <text evidence="5">The sequence shown here is derived from an EMBL/GenBank/DDBJ whole genome shotgun (WGS) entry which is preliminary data.</text>
</comment>
<feature type="region of interest" description="Disordered" evidence="3">
    <location>
        <begin position="1"/>
        <end position="49"/>
    </location>
</feature>
<dbReference type="Gene3D" id="3.40.630.30">
    <property type="match status" value="1"/>
</dbReference>
<gene>
    <name evidence="5" type="ORF">C1H76_8955</name>
</gene>
<dbReference type="PROSITE" id="PS51186">
    <property type="entry name" value="GNAT"/>
    <property type="match status" value="1"/>
</dbReference>
<dbReference type="PANTHER" id="PTHR42919">
    <property type="entry name" value="N-ALPHA-ACETYLTRANSFERASE"/>
    <property type="match status" value="1"/>
</dbReference>
<protein>
    <submittedName>
        <fullName evidence="5">Acetyltransferase-like protein 20</fullName>
    </submittedName>
</protein>
<reference evidence="5 6" key="1">
    <citation type="submission" date="2018-02" db="EMBL/GenBank/DDBJ databases">
        <title>Draft genome sequences of Elsinoe sp., causing black scab on jojoba.</title>
        <authorList>
            <person name="Stodart B."/>
            <person name="Jeffress S."/>
            <person name="Ash G."/>
            <person name="Arun Chinnappa K."/>
        </authorList>
    </citation>
    <scope>NUCLEOTIDE SEQUENCE [LARGE SCALE GENOMIC DNA]</scope>
    <source>
        <strain evidence="5 6">Hillstone_2</strain>
    </source>
</reference>
<dbReference type="Pfam" id="PF00583">
    <property type="entry name" value="Acetyltransf_1"/>
    <property type="match status" value="1"/>
</dbReference>
<dbReference type="GO" id="GO:0016747">
    <property type="term" value="F:acyltransferase activity, transferring groups other than amino-acyl groups"/>
    <property type="evidence" value="ECO:0007669"/>
    <property type="project" value="InterPro"/>
</dbReference>
<evidence type="ECO:0000256" key="3">
    <source>
        <dbReference type="SAM" id="MobiDB-lite"/>
    </source>
</evidence>
<organism evidence="5 6">
    <name type="scientific">Elsinoe australis</name>
    <dbReference type="NCBI Taxonomy" id="40998"/>
    <lineage>
        <taxon>Eukaryota</taxon>
        <taxon>Fungi</taxon>
        <taxon>Dikarya</taxon>
        <taxon>Ascomycota</taxon>
        <taxon>Pezizomycotina</taxon>
        <taxon>Dothideomycetes</taxon>
        <taxon>Dothideomycetidae</taxon>
        <taxon>Myriangiales</taxon>
        <taxon>Elsinoaceae</taxon>
        <taxon>Elsinoe</taxon>
    </lineage>
</organism>
<dbReference type="InterPro" id="IPR000182">
    <property type="entry name" value="GNAT_dom"/>
</dbReference>
<dbReference type="PANTHER" id="PTHR42919:SF8">
    <property type="entry name" value="N-ALPHA-ACETYLTRANSFERASE 50"/>
    <property type="match status" value="1"/>
</dbReference>
<evidence type="ECO:0000313" key="5">
    <source>
        <dbReference type="EMBL" id="TKX18872.1"/>
    </source>
</evidence>
<dbReference type="SUPFAM" id="SSF55729">
    <property type="entry name" value="Acyl-CoA N-acyltransferases (Nat)"/>
    <property type="match status" value="1"/>
</dbReference>
<evidence type="ECO:0000256" key="2">
    <source>
        <dbReference type="ARBA" id="ARBA00023315"/>
    </source>
</evidence>
<keyword evidence="2" id="KW-0012">Acyltransferase</keyword>
<feature type="domain" description="N-acetyltransferase" evidence="4">
    <location>
        <begin position="80"/>
        <end position="272"/>
    </location>
</feature>
<accession>A0A4V6DTB6</accession>
<dbReference type="GO" id="GO:0007064">
    <property type="term" value="P:mitotic sister chromatid cohesion"/>
    <property type="evidence" value="ECO:0007669"/>
    <property type="project" value="TreeGrafter"/>
</dbReference>
<proteinExistence type="predicted"/>
<dbReference type="InterPro" id="IPR051556">
    <property type="entry name" value="N-term/lysine_N-AcTrnsfr"/>
</dbReference>
<dbReference type="InterPro" id="IPR016181">
    <property type="entry name" value="Acyl_CoA_acyltransferase"/>
</dbReference>
<dbReference type="GO" id="GO:0031415">
    <property type="term" value="C:NatA complex"/>
    <property type="evidence" value="ECO:0007669"/>
    <property type="project" value="TreeGrafter"/>
</dbReference>
<dbReference type="EMBL" id="PTQR01000124">
    <property type="protein sequence ID" value="TKX18872.1"/>
    <property type="molecule type" value="Genomic_DNA"/>
</dbReference>
<name>A0A4V6DTB6_9PEZI</name>
<evidence type="ECO:0000256" key="1">
    <source>
        <dbReference type="ARBA" id="ARBA00022679"/>
    </source>
</evidence>
<dbReference type="CDD" id="cd04301">
    <property type="entry name" value="NAT_SF"/>
    <property type="match status" value="1"/>
</dbReference>
<evidence type="ECO:0000259" key="4">
    <source>
        <dbReference type="PROSITE" id="PS51186"/>
    </source>
</evidence>